<protein>
    <submittedName>
        <fullName evidence="1">Uncharacterized protein</fullName>
    </submittedName>
</protein>
<reference evidence="1" key="1">
    <citation type="submission" date="2017-05" db="UniProtKB">
        <authorList>
            <consortium name="EnsemblMetazoa"/>
        </authorList>
    </citation>
    <scope>IDENTIFICATION</scope>
</reference>
<dbReference type="EnsemblMetazoa" id="Aqu2.1.07538_001">
    <property type="protein sequence ID" value="Aqu2.1.07538_001"/>
    <property type="gene ID" value="Aqu2.1.07538"/>
</dbReference>
<evidence type="ECO:0000313" key="1">
    <source>
        <dbReference type="EnsemblMetazoa" id="Aqu2.1.07538_001"/>
    </source>
</evidence>
<organism evidence="1">
    <name type="scientific">Amphimedon queenslandica</name>
    <name type="common">Sponge</name>
    <dbReference type="NCBI Taxonomy" id="400682"/>
    <lineage>
        <taxon>Eukaryota</taxon>
        <taxon>Metazoa</taxon>
        <taxon>Porifera</taxon>
        <taxon>Demospongiae</taxon>
        <taxon>Heteroscleromorpha</taxon>
        <taxon>Haplosclerida</taxon>
        <taxon>Niphatidae</taxon>
        <taxon>Amphimedon</taxon>
    </lineage>
</organism>
<name>A0A1X7SZE9_AMPQE</name>
<dbReference type="AlphaFoldDB" id="A0A1X7SZE9"/>
<accession>A0A1X7SZE9</accession>
<dbReference type="InParanoid" id="A0A1X7SZE9"/>
<proteinExistence type="predicted"/>
<sequence>MALFKYCSRDTRKESTTIERKVQETIQLLKEDKTGVTQRGKYNDYTPEQRARIGKYAYENGPTKAAKHFSQIAEMKREYNEGSIVEIVVKELPTKHPGRPFFLDKALDIHVAVQDYIKGQRELHAPINTTIVMCSADTIVAARDRGLLMEHGGHIKITKS</sequence>